<dbReference type="Proteomes" id="UP000054516">
    <property type="component" value="Unassembled WGS sequence"/>
</dbReference>
<evidence type="ECO:0000256" key="3">
    <source>
        <dbReference type="ARBA" id="ARBA00020975"/>
    </source>
</evidence>
<comment type="subcellular location">
    <subcellularLocation>
        <location evidence="1">Golgi apparatus membrane</location>
        <topology evidence="1">Peripheral membrane protein</topology>
    </subcellularLocation>
</comment>
<keyword evidence="12" id="KW-0378">Hydrolase</keyword>
<feature type="region of interest" description="Disordered" evidence="10">
    <location>
        <begin position="361"/>
        <end position="380"/>
    </location>
</feature>
<dbReference type="PANTHER" id="PTHR24016:SF0">
    <property type="entry name" value="CONSERVED OLIGOMERIC GOLGI COMPLEX SUBUNIT 4"/>
    <property type="match status" value="1"/>
</dbReference>
<protein>
    <recommendedName>
        <fullName evidence="3">Conserved oligomeric Golgi complex subunit 4</fullName>
    </recommendedName>
    <alternativeName>
        <fullName evidence="8">Component of oligomeric Golgi complex 4</fullName>
    </alternativeName>
</protein>
<dbReference type="Pfam" id="PF20662">
    <property type="entry name" value="COG4_C"/>
    <property type="match status" value="1"/>
</dbReference>
<sequence length="811" mass="89799">MSANNYLNGDLAAHPATPKPSRKLNRSPSSHPSIHDASSLADVRASLAALHARETAIVTRLDTLVSSQADLSRELGRLDLLRANLGSQVIATRSISNGMLSSAAETAGRLSNRVKELDLEKDRVQQTLKVVEQVAELKACVHGVVGSMGAPQDWEAAAGYIARASKIPESIIQGGFAASIVPSVEVPDTPWITLENSKESLCGLFLREFEKAAKDSDGAKVTRFFKLFPLIGRGDVGLDVYGRYVCQGVAGTARATLKEVPGGAGRKDGFFYANALTKLFEHIAQIVESHGGLVERHYGEGKMVKVIERLQMEADVQGGIILDSWSDDRNVSRRLTDVKSYPFSFLVQSFLPQQKTLGATPRMNSPAIGGGTNPRDSEDEGVNMKEVDGLLNEISVMLGRWSLYTRFLAGKCKSPGATEDTALSIPTVLSNSNLQKKVLAKLVEPYSSMSLFFFRRSVEKAFQLDESPAGLSLNLSKPIEANTPFIISAVDDVMYIVSAVIQRSISTSQREVVSDVISTSSRVLDSDFIKMMHRKMQDESYPRPVVQGGLPPEDKIVSFIVLINSLDVSNEYLARIITTRLGSSLDKSNGTSHPNPLTTSFPFENDAALVKSSLSNLHSTFTTKTTELLNDGLQVLFNQVIRLKLRTIMAEAFRDADYWRTEEEMAEIALQNEEDEDEFLDRVPRRFEQGWDALMKPIARLMTTKTYNILLEITAAHLAKQSLEKRIWSYSGKTNAYGAIRMERDFNGIISTVAKGNYSVRELFNRVTQILMVANMEDDEWEELTEEGEDNGIEWVLSQEERRRARNLVRE</sequence>
<evidence type="ECO:0000256" key="6">
    <source>
        <dbReference type="ARBA" id="ARBA00023034"/>
    </source>
</evidence>
<dbReference type="AlphaFoldDB" id="A0A1W2TGV0"/>
<name>A0A1W2TGV0_ROSNE</name>
<evidence type="ECO:0000313" key="13">
    <source>
        <dbReference type="Proteomes" id="UP000054516"/>
    </source>
</evidence>
<dbReference type="InterPro" id="IPR048680">
    <property type="entry name" value="COG4_N"/>
</dbReference>
<dbReference type="STRING" id="77044.A0A1W2TGV0"/>
<dbReference type="Pfam" id="PF20663">
    <property type="entry name" value="COG4_N"/>
    <property type="match status" value="1"/>
</dbReference>
<dbReference type="GO" id="GO:0015031">
    <property type="term" value="P:protein transport"/>
    <property type="evidence" value="ECO:0007669"/>
    <property type="project" value="UniProtKB-KW"/>
</dbReference>
<dbReference type="InterPro" id="IPR048684">
    <property type="entry name" value="COG4_C"/>
</dbReference>
<dbReference type="GO" id="GO:0000139">
    <property type="term" value="C:Golgi membrane"/>
    <property type="evidence" value="ECO:0007669"/>
    <property type="project" value="UniProtKB-SubCell"/>
</dbReference>
<evidence type="ECO:0000313" key="12">
    <source>
        <dbReference type="EMBL" id="GAP87343.1"/>
    </source>
</evidence>
<keyword evidence="5" id="KW-0653">Protein transport</keyword>
<keyword evidence="7" id="KW-0472">Membrane</keyword>
<gene>
    <name evidence="12" type="ORF">SAMD00023353_2700700</name>
</gene>
<feature type="domain" description="COG4 transport protein middle alpha-helical bundle" evidence="11">
    <location>
        <begin position="194"/>
        <end position="537"/>
    </location>
</feature>
<evidence type="ECO:0000256" key="4">
    <source>
        <dbReference type="ARBA" id="ARBA00022448"/>
    </source>
</evidence>
<keyword evidence="4" id="KW-0813">Transport</keyword>
<keyword evidence="13" id="KW-1185">Reference proteome</keyword>
<organism evidence="12">
    <name type="scientific">Rosellinia necatrix</name>
    <name type="common">White root-rot fungus</name>
    <dbReference type="NCBI Taxonomy" id="77044"/>
    <lineage>
        <taxon>Eukaryota</taxon>
        <taxon>Fungi</taxon>
        <taxon>Dikarya</taxon>
        <taxon>Ascomycota</taxon>
        <taxon>Pezizomycotina</taxon>
        <taxon>Sordariomycetes</taxon>
        <taxon>Xylariomycetidae</taxon>
        <taxon>Xylariales</taxon>
        <taxon>Xylariaceae</taxon>
        <taxon>Rosellinia</taxon>
    </lineage>
</organism>
<dbReference type="InterPro" id="IPR013167">
    <property type="entry name" value="COG4_M"/>
</dbReference>
<keyword evidence="9" id="KW-0175">Coiled coil</keyword>
<dbReference type="SMART" id="SM00762">
    <property type="entry name" value="Cog4"/>
    <property type="match status" value="1"/>
</dbReference>
<evidence type="ECO:0000256" key="10">
    <source>
        <dbReference type="SAM" id="MobiDB-lite"/>
    </source>
</evidence>
<keyword evidence="6" id="KW-0333">Golgi apparatus</keyword>
<feature type="region of interest" description="Disordered" evidence="10">
    <location>
        <begin position="1"/>
        <end position="37"/>
    </location>
</feature>
<dbReference type="Pfam" id="PF08318">
    <property type="entry name" value="COG4_m"/>
    <property type="match status" value="1"/>
</dbReference>
<dbReference type="PANTHER" id="PTHR24016">
    <property type="entry name" value="CONSERVED OLIGOMERIC GOLGI COMPLEX SUBUNIT 4"/>
    <property type="match status" value="1"/>
</dbReference>
<evidence type="ECO:0000256" key="2">
    <source>
        <dbReference type="ARBA" id="ARBA00009215"/>
    </source>
</evidence>
<evidence type="ECO:0000259" key="11">
    <source>
        <dbReference type="SMART" id="SM00762"/>
    </source>
</evidence>
<dbReference type="Gene3D" id="1.20.58.1970">
    <property type="match status" value="1"/>
</dbReference>
<accession>A0A1W2TGV0</accession>
<evidence type="ECO:0000256" key="1">
    <source>
        <dbReference type="ARBA" id="ARBA00004395"/>
    </source>
</evidence>
<evidence type="ECO:0000256" key="7">
    <source>
        <dbReference type="ARBA" id="ARBA00023136"/>
    </source>
</evidence>
<dbReference type="OMA" id="RASECQQ"/>
<dbReference type="InterPro" id="IPR048682">
    <property type="entry name" value="COG4"/>
</dbReference>
<comment type="similarity">
    <text evidence="2">Belongs to the COG4 family.</text>
</comment>
<dbReference type="OrthoDB" id="47059at2759"/>
<dbReference type="GO" id="GO:0016787">
    <property type="term" value="F:hydrolase activity"/>
    <property type="evidence" value="ECO:0007669"/>
    <property type="project" value="UniProtKB-KW"/>
</dbReference>
<evidence type="ECO:0000256" key="8">
    <source>
        <dbReference type="ARBA" id="ARBA00031340"/>
    </source>
</evidence>
<proteinExistence type="inferred from homology"/>
<reference evidence="12" key="1">
    <citation type="submission" date="2016-03" db="EMBL/GenBank/DDBJ databases">
        <title>Draft genome sequence of Rosellinia necatrix.</title>
        <authorList>
            <person name="Kanematsu S."/>
        </authorList>
    </citation>
    <scope>NUCLEOTIDE SEQUENCE [LARGE SCALE GENOMIC DNA]</scope>
    <source>
        <strain evidence="12">W97</strain>
    </source>
</reference>
<evidence type="ECO:0000256" key="5">
    <source>
        <dbReference type="ARBA" id="ARBA00022927"/>
    </source>
</evidence>
<dbReference type="EMBL" id="DF977472">
    <property type="protein sequence ID" value="GAP87343.1"/>
    <property type="molecule type" value="Genomic_DNA"/>
</dbReference>
<evidence type="ECO:0000256" key="9">
    <source>
        <dbReference type="SAM" id="Coils"/>
    </source>
</evidence>
<feature type="coiled-coil region" evidence="9">
    <location>
        <begin position="107"/>
        <end position="134"/>
    </location>
</feature>